<feature type="chain" id="PRO_5020789160" description="Ricin B lectin domain-containing protein" evidence="1">
    <location>
        <begin position="23"/>
        <end position="214"/>
    </location>
</feature>
<organism evidence="2 3">
    <name type="scientific">Tremella mesenterica</name>
    <name type="common">Jelly fungus</name>
    <dbReference type="NCBI Taxonomy" id="5217"/>
    <lineage>
        <taxon>Eukaryota</taxon>
        <taxon>Fungi</taxon>
        <taxon>Dikarya</taxon>
        <taxon>Basidiomycota</taxon>
        <taxon>Agaricomycotina</taxon>
        <taxon>Tremellomycetes</taxon>
        <taxon>Tremellales</taxon>
        <taxon>Tremellaceae</taxon>
        <taxon>Tremella</taxon>
    </lineage>
</organism>
<dbReference type="EMBL" id="SDIL01000039">
    <property type="protein sequence ID" value="RXK38941.1"/>
    <property type="molecule type" value="Genomic_DNA"/>
</dbReference>
<evidence type="ECO:0000313" key="3">
    <source>
        <dbReference type="Proteomes" id="UP000289152"/>
    </source>
</evidence>
<gene>
    <name evidence="2" type="ORF">M231_03786</name>
</gene>
<accession>A0A4Q1BM91</accession>
<dbReference type="InterPro" id="IPR035992">
    <property type="entry name" value="Ricin_B-like_lectins"/>
</dbReference>
<dbReference type="InParanoid" id="A0A4Q1BM91"/>
<proteinExistence type="predicted"/>
<feature type="signal peptide" evidence="1">
    <location>
        <begin position="1"/>
        <end position="22"/>
    </location>
</feature>
<dbReference type="Proteomes" id="UP000289152">
    <property type="component" value="Unassembled WGS sequence"/>
</dbReference>
<keyword evidence="1" id="KW-0732">Signal</keyword>
<name>A0A4Q1BM91_TREME</name>
<evidence type="ECO:0000256" key="1">
    <source>
        <dbReference type="SAM" id="SignalP"/>
    </source>
</evidence>
<evidence type="ECO:0000313" key="2">
    <source>
        <dbReference type="EMBL" id="RXK38941.1"/>
    </source>
</evidence>
<evidence type="ECO:0008006" key="4">
    <source>
        <dbReference type="Google" id="ProtNLM"/>
    </source>
</evidence>
<comment type="caution">
    <text evidence="2">The sequence shown here is derived from an EMBL/GenBank/DDBJ whole genome shotgun (WGS) entry which is preliminary data.</text>
</comment>
<sequence>MSNSIFILVFITIFLIFSSSLAQTTAPQDCPLCIKTTNPPPCSTCIKTTLPCPQCTTTIPPPKRTPRGRRGDKLLLLPAPVGRSGETSYTNVKLFSGPPVDDVCLGVKSPPVLGNRVEVVSCEIEGYSVVWDVGEGVTTDFQGQSWGLQAGGISNGDYVYIYPQESTSLQKWVFISEGRLSLQGTNLCLFRDNYPVLGDCDSSDGIETWIPTAV</sequence>
<protein>
    <recommendedName>
        <fullName evidence="4">Ricin B lectin domain-containing protein</fullName>
    </recommendedName>
</protein>
<keyword evidence="3" id="KW-1185">Reference proteome</keyword>
<dbReference type="AlphaFoldDB" id="A0A4Q1BM91"/>
<dbReference type="Gene3D" id="2.80.10.50">
    <property type="match status" value="1"/>
</dbReference>
<reference evidence="2 3" key="1">
    <citation type="submission" date="2016-06" db="EMBL/GenBank/DDBJ databases">
        <title>Evolution of pathogenesis and genome organization in the Tremellales.</title>
        <authorList>
            <person name="Cuomo C."/>
            <person name="Litvintseva A."/>
            <person name="Heitman J."/>
            <person name="Chen Y."/>
            <person name="Sun S."/>
            <person name="Springer D."/>
            <person name="Dromer F."/>
            <person name="Young S."/>
            <person name="Zeng Q."/>
            <person name="Chapman S."/>
            <person name="Gujja S."/>
            <person name="Saif S."/>
            <person name="Birren B."/>
        </authorList>
    </citation>
    <scope>NUCLEOTIDE SEQUENCE [LARGE SCALE GENOMIC DNA]</scope>
    <source>
        <strain evidence="2 3">ATCC 28783</strain>
    </source>
</reference>
<dbReference type="SUPFAM" id="SSF50370">
    <property type="entry name" value="Ricin B-like lectins"/>
    <property type="match status" value="1"/>
</dbReference>
<dbReference type="VEuPathDB" id="FungiDB:TREMEDRAFT_61447"/>